<dbReference type="EnsemblPlants" id="ONIVA01G48420.1">
    <property type="protein sequence ID" value="ONIVA01G48420.1"/>
    <property type="gene ID" value="ONIVA01G48420"/>
</dbReference>
<feature type="compositionally biased region" description="Basic and acidic residues" evidence="7">
    <location>
        <begin position="394"/>
        <end position="419"/>
    </location>
</feature>
<keyword evidence="4" id="KW-0238">DNA-binding</keyword>
<dbReference type="Pfam" id="PF08766">
    <property type="entry name" value="DEK_C"/>
    <property type="match status" value="1"/>
</dbReference>
<evidence type="ECO:0000313" key="9">
    <source>
        <dbReference type="EnsemblPlants" id="ONIVA01G48420.1"/>
    </source>
</evidence>
<dbReference type="AlphaFoldDB" id="A0A0E0FY68"/>
<dbReference type="SUPFAM" id="SSF109715">
    <property type="entry name" value="DEK C-terminal domain"/>
    <property type="match status" value="1"/>
</dbReference>
<evidence type="ECO:0000256" key="2">
    <source>
        <dbReference type="ARBA" id="ARBA00022853"/>
    </source>
</evidence>
<dbReference type="STRING" id="4536.A0A0E0FY68"/>
<dbReference type="InterPro" id="IPR044198">
    <property type="entry name" value="DEK"/>
</dbReference>
<protein>
    <recommendedName>
        <fullName evidence="8">DEK-C domain-containing protein</fullName>
    </recommendedName>
</protein>
<dbReference type="GO" id="GO:0050734">
    <property type="term" value="F:hydroxycinnamoyltransferase activity"/>
    <property type="evidence" value="ECO:0007669"/>
    <property type="project" value="UniProtKB-ARBA"/>
</dbReference>
<dbReference type="PROSITE" id="PS51998">
    <property type="entry name" value="DEK_C"/>
    <property type="match status" value="1"/>
</dbReference>
<accession>A0A0E0FY68</accession>
<dbReference type="GO" id="GO:0003677">
    <property type="term" value="F:DNA binding"/>
    <property type="evidence" value="ECO:0007669"/>
    <property type="project" value="UniProtKB-KW"/>
</dbReference>
<evidence type="ECO:0000256" key="3">
    <source>
        <dbReference type="ARBA" id="ARBA00023015"/>
    </source>
</evidence>
<dbReference type="Gene3D" id="1.10.10.60">
    <property type="entry name" value="Homeodomain-like"/>
    <property type="match status" value="1"/>
</dbReference>
<feature type="compositionally biased region" description="Acidic residues" evidence="7">
    <location>
        <begin position="308"/>
        <end position="331"/>
    </location>
</feature>
<evidence type="ECO:0000256" key="7">
    <source>
        <dbReference type="SAM" id="MobiDB-lite"/>
    </source>
</evidence>
<dbReference type="Gene3D" id="3.30.559.10">
    <property type="entry name" value="Chloramphenicol acetyltransferase-like domain"/>
    <property type="match status" value="2"/>
</dbReference>
<sequence>MASDAKPDSPPAGVDPPPPKEEAKAEKEGEGEEPQSGGRKRGRRKKGEAEKEKEKPPPATPTIERPSRERKTVERYSELAPRVTPAKKSPAILQGSGSKLKDIPNIQFKLSKRKADENLQSLHVLMYGRKSNVHFLKRNISQFSGFVWTDNQEKQRTRIKEKLDKFNKEKLLDFCEILDIHVSRAATKKEEVSAKLLEFLESPCITRDVVLTDDKKGKKRGRRSKGNGQATAEGASDGKDLCNYSLLWKTVGHGGFGKEYVGVGGDNESGLRTVVCVKRRKSRKQSTEAAKENDDEDDEGPAGSEDASMGEEDDEDSEAKDNAGSDEEPDEPPAKKKATDDKQTKKAKEKDATAKKASTRPAKGVSKPSQDTEEDDEPEVELESKKVVKKVSKSSKESDVTVDKTTKKASKSKKDEGKDGQNNNSGALNNKARKKDAAKTTNKNKGKGKGSTEAGAAPTTEELHAVVSDILKEVDFNTATLADILRQLGTHFKMDLMDRKSEVKHIIEEVINSMSDDEEGEEDNAEDDKDKNAKEENSKEDADGDENEFGIFGSCVNSHLPTLPGCSGGFVEEMISVISGTNMGSGAKGHLYRGAVLQFMGQEAAAAAAVELGVKRGVPTLVAPAAETKGGLYYLSNLDQNIAVIVQTVYCFAAAAGGGGGAAAGDALRESLSRVLVHYYPLAGRLALTDDGKLIVDCTGEGAVFVDAVADAAMADLGDITRPDPAVLGELVYSVPGAKNVTKFKCGGFVLGLAINHCMFDGVGAMQFVNSWGETARGVPLSVPPALDRAVLRARDPPRVAFPHQSIARVKALAAGDGGGVGGVGGRAPTTFEALAGFVWSARTAALGMGRARRSKLLFAVDGRPRFTAPPLPAGYFGNAIVLTSAACAAGELSPARAVRLVRGAAEAVTDAYMRSAVDYFEATRARPSLASTLLITAWSRLPFRAADFGWGPPAAYGPAALPEREVALFLSCAGEGGGVRVLLGLPAAAMAEFERLVDEVIF</sequence>
<evidence type="ECO:0000313" key="10">
    <source>
        <dbReference type="Proteomes" id="UP000006591"/>
    </source>
</evidence>
<feature type="compositionally biased region" description="Basic and acidic residues" evidence="7">
    <location>
        <begin position="332"/>
        <end position="354"/>
    </location>
</feature>
<dbReference type="Gramene" id="ONIVA01G48420.1">
    <property type="protein sequence ID" value="ONIVA01G48420.1"/>
    <property type="gene ID" value="ONIVA01G48420"/>
</dbReference>
<keyword evidence="5" id="KW-0804">Transcription</keyword>
<name>A0A0E0FY68_ORYNI</name>
<evidence type="ECO:0000256" key="6">
    <source>
        <dbReference type="ARBA" id="ARBA00023242"/>
    </source>
</evidence>
<dbReference type="GO" id="GO:0005730">
    <property type="term" value="C:nucleolus"/>
    <property type="evidence" value="ECO:0007669"/>
    <property type="project" value="UniProtKB-SubCell"/>
</dbReference>
<dbReference type="InterPro" id="IPR023213">
    <property type="entry name" value="CAT-like_dom_sf"/>
</dbReference>
<evidence type="ECO:0000256" key="5">
    <source>
        <dbReference type="ARBA" id="ARBA00023163"/>
    </source>
</evidence>
<feature type="compositionally biased region" description="Basic residues" evidence="7">
    <location>
        <begin position="431"/>
        <end position="448"/>
    </location>
</feature>
<feature type="region of interest" description="Disordered" evidence="7">
    <location>
        <begin position="279"/>
        <end position="460"/>
    </location>
</feature>
<dbReference type="FunFam" id="1.10.10.60:FF:000220">
    <property type="entry name" value="DEK domain-containing chromatin associated protein"/>
    <property type="match status" value="1"/>
</dbReference>
<evidence type="ECO:0000256" key="1">
    <source>
        <dbReference type="ARBA" id="ARBA00004604"/>
    </source>
</evidence>
<feature type="compositionally biased region" description="Basic and acidic residues" evidence="7">
    <location>
        <begin position="47"/>
        <end position="56"/>
    </location>
</feature>
<dbReference type="eggNOG" id="KOG2266">
    <property type="taxonomic scope" value="Eukaryota"/>
</dbReference>
<feature type="compositionally biased region" description="Basic and acidic residues" evidence="7">
    <location>
        <begin position="65"/>
        <end position="77"/>
    </location>
</feature>
<keyword evidence="3" id="KW-0805">Transcription regulation</keyword>
<keyword evidence="10" id="KW-1185">Reference proteome</keyword>
<reference evidence="9" key="1">
    <citation type="submission" date="2015-04" db="UniProtKB">
        <authorList>
            <consortium name="EnsemblPlants"/>
        </authorList>
    </citation>
    <scope>IDENTIFICATION</scope>
    <source>
        <strain evidence="9">SL10</strain>
    </source>
</reference>
<dbReference type="GO" id="GO:0042393">
    <property type="term" value="F:histone binding"/>
    <property type="evidence" value="ECO:0007669"/>
    <property type="project" value="TreeGrafter"/>
</dbReference>
<feature type="region of interest" description="Disordered" evidence="7">
    <location>
        <begin position="511"/>
        <end position="546"/>
    </location>
</feature>
<dbReference type="Pfam" id="PF02458">
    <property type="entry name" value="Transferase"/>
    <property type="match status" value="2"/>
</dbReference>
<dbReference type="InterPro" id="IPR014876">
    <property type="entry name" value="DEK_C"/>
</dbReference>
<organism evidence="9">
    <name type="scientific">Oryza nivara</name>
    <name type="common">Indian wild rice</name>
    <name type="synonym">Oryza sativa f. spontanea</name>
    <dbReference type="NCBI Taxonomy" id="4536"/>
    <lineage>
        <taxon>Eukaryota</taxon>
        <taxon>Viridiplantae</taxon>
        <taxon>Streptophyta</taxon>
        <taxon>Embryophyta</taxon>
        <taxon>Tracheophyta</taxon>
        <taxon>Spermatophyta</taxon>
        <taxon>Magnoliopsida</taxon>
        <taxon>Liliopsida</taxon>
        <taxon>Poales</taxon>
        <taxon>Poaceae</taxon>
        <taxon>BOP clade</taxon>
        <taxon>Oryzoideae</taxon>
        <taxon>Oryzeae</taxon>
        <taxon>Oryzinae</taxon>
        <taxon>Oryza</taxon>
    </lineage>
</organism>
<feature type="compositionally biased region" description="Basic and acidic residues" evidence="7">
    <location>
        <begin position="18"/>
        <end position="28"/>
    </location>
</feature>
<dbReference type="OMA" id="WGEDKER"/>
<reference evidence="9" key="2">
    <citation type="submission" date="2018-04" db="EMBL/GenBank/DDBJ databases">
        <title>OnivRS2 (Oryza nivara Reference Sequence Version 2).</title>
        <authorList>
            <person name="Zhang J."/>
            <person name="Kudrna D."/>
            <person name="Lee S."/>
            <person name="Talag J."/>
            <person name="Rajasekar S."/>
            <person name="Welchert J."/>
            <person name="Hsing Y.-I."/>
            <person name="Wing R.A."/>
        </authorList>
    </citation>
    <scope>NUCLEOTIDE SEQUENCE [LARGE SCALE GENOMIC DNA]</scope>
</reference>
<feature type="region of interest" description="Disordered" evidence="7">
    <location>
        <begin position="1"/>
        <end position="96"/>
    </location>
</feature>
<feature type="domain" description="DEK-C" evidence="8">
    <location>
        <begin position="457"/>
        <end position="512"/>
    </location>
</feature>
<keyword evidence="2" id="KW-0156">Chromatin regulator</keyword>
<dbReference type="HOGENOM" id="CLU_348646_0_0_1"/>
<comment type="subcellular location">
    <subcellularLocation>
        <location evidence="1">Nucleus</location>
        <location evidence="1">Nucleolus</location>
    </subcellularLocation>
</comment>
<evidence type="ECO:0000259" key="8">
    <source>
        <dbReference type="PROSITE" id="PS51998"/>
    </source>
</evidence>
<evidence type="ECO:0000256" key="4">
    <source>
        <dbReference type="ARBA" id="ARBA00023125"/>
    </source>
</evidence>
<dbReference type="PANTHER" id="PTHR13468">
    <property type="entry name" value="DEK PROTEIN"/>
    <property type="match status" value="1"/>
</dbReference>
<keyword evidence="6" id="KW-0539">Nucleus</keyword>
<feature type="compositionally biased region" description="Acidic residues" evidence="7">
    <location>
        <begin position="515"/>
        <end position="527"/>
    </location>
</feature>
<dbReference type="GO" id="GO:2000779">
    <property type="term" value="P:regulation of double-strand break repair"/>
    <property type="evidence" value="ECO:0007669"/>
    <property type="project" value="TreeGrafter"/>
</dbReference>
<feature type="compositionally biased region" description="Pro residues" evidence="7">
    <location>
        <begin position="8"/>
        <end position="17"/>
    </location>
</feature>
<feature type="compositionally biased region" description="Basic and acidic residues" evidence="7">
    <location>
        <begin position="528"/>
        <end position="541"/>
    </location>
</feature>
<feature type="compositionally biased region" description="Acidic residues" evidence="7">
    <location>
        <begin position="371"/>
        <end position="381"/>
    </location>
</feature>
<proteinExistence type="predicted"/>
<dbReference type="PANTHER" id="PTHR13468:SF1">
    <property type="entry name" value="PROTEIN DEK"/>
    <property type="match status" value="1"/>
</dbReference>
<feature type="region of interest" description="Disordered" evidence="7">
    <location>
        <begin position="215"/>
        <end position="236"/>
    </location>
</feature>
<dbReference type="Proteomes" id="UP000006591">
    <property type="component" value="Chromosome 1"/>
</dbReference>
<dbReference type="GO" id="GO:0006325">
    <property type="term" value="P:chromatin organization"/>
    <property type="evidence" value="ECO:0007669"/>
    <property type="project" value="UniProtKB-KW"/>
</dbReference>